<gene>
    <name evidence="6" type="ORF">CR201_G0054073</name>
</gene>
<dbReference type="InterPro" id="IPR011162">
    <property type="entry name" value="MHC_I/II-like_Ag-recog"/>
</dbReference>
<dbReference type="Gene3D" id="3.30.500.10">
    <property type="entry name" value="MHC class I-like antigen recognition-like"/>
    <property type="match status" value="1"/>
</dbReference>
<reference evidence="6" key="1">
    <citation type="submission" date="2017-12" db="EMBL/GenBank/DDBJ databases">
        <title>High-resolution comparative analysis of great ape genomes.</title>
        <authorList>
            <person name="Pollen A."/>
            <person name="Hastie A."/>
            <person name="Hormozdiari F."/>
            <person name="Dougherty M."/>
            <person name="Liu R."/>
            <person name="Chaisson M."/>
            <person name="Hoppe E."/>
            <person name="Hill C."/>
            <person name="Pang A."/>
            <person name="Hillier L."/>
            <person name="Baker C."/>
            <person name="Armstrong J."/>
            <person name="Shendure J."/>
            <person name="Paten B."/>
            <person name="Wilson R."/>
            <person name="Chao H."/>
            <person name="Schneider V."/>
            <person name="Ventura M."/>
            <person name="Kronenberg Z."/>
            <person name="Murali S."/>
            <person name="Gordon D."/>
            <person name="Cantsilieris S."/>
            <person name="Munson K."/>
            <person name="Nelson B."/>
            <person name="Raja A."/>
            <person name="Underwood J."/>
            <person name="Diekhans M."/>
            <person name="Fiddes I."/>
            <person name="Haussler D."/>
            <person name="Eichler E."/>
        </authorList>
    </citation>
    <scope>NUCLEOTIDE SEQUENCE [LARGE SCALE GENOMIC DNA]</scope>
    <source>
        <strain evidence="6">Susie</strain>
    </source>
</reference>
<proteinExistence type="predicted"/>
<keyword evidence="1 4" id="KW-0732">Signal</keyword>
<evidence type="ECO:0000256" key="3">
    <source>
        <dbReference type="SAM" id="MobiDB-lite"/>
    </source>
</evidence>
<dbReference type="PANTHER" id="PTHR16675">
    <property type="entry name" value="MHC CLASS I-RELATED"/>
    <property type="match status" value="1"/>
</dbReference>
<dbReference type="Pfam" id="PF00129">
    <property type="entry name" value="MHC_I"/>
    <property type="match status" value="1"/>
</dbReference>
<comment type="caution">
    <text evidence="6">The sequence shown here is derived from an EMBL/GenBank/DDBJ whole genome shotgun (WGS) entry which is preliminary data.</text>
</comment>
<dbReference type="AlphaFoldDB" id="A0A2J8R526"/>
<feature type="domain" description="MHC class I-like antigen recognition-like" evidence="5">
    <location>
        <begin position="25"/>
        <end position="106"/>
    </location>
</feature>
<name>A0A2J8R526_PONAB</name>
<dbReference type="GO" id="GO:0009897">
    <property type="term" value="C:external side of plasma membrane"/>
    <property type="evidence" value="ECO:0007669"/>
    <property type="project" value="TreeGrafter"/>
</dbReference>
<evidence type="ECO:0000256" key="4">
    <source>
        <dbReference type="SAM" id="SignalP"/>
    </source>
</evidence>
<evidence type="ECO:0000259" key="5">
    <source>
        <dbReference type="Pfam" id="PF00129"/>
    </source>
</evidence>
<evidence type="ECO:0000256" key="2">
    <source>
        <dbReference type="ARBA" id="ARBA00023180"/>
    </source>
</evidence>
<dbReference type="EMBL" id="NDHI03003761">
    <property type="protein sequence ID" value="PNJ03586.1"/>
    <property type="molecule type" value="Genomic_DNA"/>
</dbReference>
<dbReference type="PANTHER" id="PTHR16675:SF154">
    <property type="entry name" value="MHC CLASS I POLYPEPTIDE-RELATED SEQUENCE A-RELATED"/>
    <property type="match status" value="1"/>
</dbReference>
<dbReference type="InterPro" id="IPR037055">
    <property type="entry name" value="MHC_I-like_Ag-recog_sf"/>
</dbReference>
<dbReference type="GO" id="GO:0006955">
    <property type="term" value="P:immune response"/>
    <property type="evidence" value="ECO:0007669"/>
    <property type="project" value="TreeGrafter"/>
</dbReference>
<feature type="signal peptide" evidence="4">
    <location>
        <begin position="1"/>
        <end position="22"/>
    </location>
</feature>
<dbReference type="GO" id="GO:0005615">
    <property type="term" value="C:extracellular space"/>
    <property type="evidence" value="ECO:0007669"/>
    <property type="project" value="TreeGrafter"/>
</dbReference>
<sequence length="116" mass="12816">MGLGGVLLFLAVAFPFAAPAAAAEPHSLRYNLTVLSQDGSVQSEFLAEGHLDGQPFLRYDRQKHRAKPLGQWAENVLGAKTWDTETEDLTENGRDLRRTLTHIKDQKGGDSRQGKE</sequence>
<evidence type="ECO:0000313" key="6">
    <source>
        <dbReference type="EMBL" id="PNJ03586.1"/>
    </source>
</evidence>
<dbReference type="InterPro" id="IPR011161">
    <property type="entry name" value="MHC_I-like_Ag-recog"/>
</dbReference>
<accession>A0A2J8R526</accession>
<evidence type="ECO:0000256" key="1">
    <source>
        <dbReference type="ARBA" id="ARBA00022729"/>
    </source>
</evidence>
<keyword evidence="2" id="KW-0325">Glycoprotein</keyword>
<feature type="chain" id="PRO_5014451368" evidence="4">
    <location>
        <begin position="23"/>
        <end position="116"/>
    </location>
</feature>
<dbReference type="SUPFAM" id="SSF54452">
    <property type="entry name" value="MHC antigen-recognition domain"/>
    <property type="match status" value="1"/>
</dbReference>
<protein>
    <submittedName>
        <fullName evidence="6">MICA isoform 2</fullName>
    </submittedName>
</protein>
<dbReference type="InterPro" id="IPR050208">
    <property type="entry name" value="MHC_class-I_related"/>
</dbReference>
<feature type="region of interest" description="Disordered" evidence="3">
    <location>
        <begin position="93"/>
        <end position="116"/>
    </location>
</feature>
<organism evidence="6">
    <name type="scientific">Pongo abelii</name>
    <name type="common">Sumatran orangutan</name>
    <name type="synonym">Pongo pygmaeus abelii</name>
    <dbReference type="NCBI Taxonomy" id="9601"/>
    <lineage>
        <taxon>Eukaryota</taxon>
        <taxon>Metazoa</taxon>
        <taxon>Chordata</taxon>
        <taxon>Craniata</taxon>
        <taxon>Vertebrata</taxon>
        <taxon>Euteleostomi</taxon>
        <taxon>Mammalia</taxon>
        <taxon>Eutheria</taxon>
        <taxon>Euarchontoglires</taxon>
        <taxon>Primates</taxon>
        <taxon>Haplorrhini</taxon>
        <taxon>Catarrhini</taxon>
        <taxon>Hominidae</taxon>
        <taxon>Pongo</taxon>
    </lineage>
</organism>